<gene>
    <name evidence="1" type="ORF">CPAG_07467</name>
</gene>
<dbReference type="EMBL" id="DS268113">
    <property type="protein sequence ID" value="KMM71160.1"/>
    <property type="molecule type" value="Genomic_DNA"/>
</dbReference>
<reference evidence="2" key="2">
    <citation type="journal article" date="2009" name="Genome Res.">
        <title>Comparative genomic analyses of the human fungal pathogens Coccidioides and their relatives.</title>
        <authorList>
            <person name="Sharpton T.J."/>
            <person name="Stajich J.E."/>
            <person name="Rounsley S.D."/>
            <person name="Gardner M.J."/>
            <person name="Wortman J.R."/>
            <person name="Jordar V.S."/>
            <person name="Maiti R."/>
            <person name="Kodira C.D."/>
            <person name="Neafsey D.E."/>
            <person name="Zeng Q."/>
            <person name="Hung C.-Y."/>
            <person name="McMahan C."/>
            <person name="Muszewska A."/>
            <person name="Grynberg M."/>
            <person name="Mandel M.A."/>
            <person name="Kellner E.M."/>
            <person name="Barker B.M."/>
            <person name="Galgiani J.N."/>
            <person name="Orbach M.J."/>
            <person name="Kirkland T.N."/>
            <person name="Cole G.T."/>
            <person name="Henn M.R."/>
            <person name="Birren B.W."/>
            <person name="Taylor J.W."/>
        </authorList>
    </citation>
    <scope>NUCLEOTIDE SEQUENCE [LARGE SCALE GENOMIC DNA]</scope>
    <source>
        <strain evidence="2">RMSCC 3488</strain>
    </source>
</reference>
<dbReference type="Proteomes" id="UP000054567">
    <property type="component" value="Unassembled WGS sequence"/>
</dbReference>
<evidence type="ECO:0000313" key="2">
    <source>
        <dbReference type="Proteomes" id="UP000054567"/>
    </source>
</evidence>
<organism evidence="1 2">
    <name type="scientific">Coccidioides posadasii RMSCC 3488</name>
    <dbReference type="NCBI Taxonomy" id="454284"/>
    <lineage>
        <taxon>Eukaryota</taxon>
        <taxon>Fungi</taxon>
        <taxon>Dikarya</taxon>
        <taxon>Ascomycota</taxon>
        <taxon>Pezizomycotina</taxon>
        <taxon>Eurotiomycetes</taxon>
        <taxon>Eurotiomycetidae</taxon>
        <taxon>Onygenales</taxon>
        <taxon>Onygenaceae</taxon>
        <taxon>Coccidioides</taxon>
    </lineage>
</organism>
<evidence type="ECO:0000313" key="1">
    <source>
        <dbReference type="EMBL" id="KMM71160.1"/>
    </source>
</evidence>
<reference evidence="1 2" key="1">
    <citation type="submission" date="2007-06" db="EMBL/GenBank/DDBJ databases">
        <title>The Genome Sequence of Coccidioides posadasii RMSCC_3488.</title>
        <authorList>
            <consortium name="Coccidioides Genome Resources Consortium"/>
            <consortium name="The Broad Institute Genome Sequencing Platform"/>
            <person name="Henn M.R."/>
            <person name="Sykes S."/>
            <person name="Young S."/>
            <person name="Jaffe D."/>
            <person name="Berlin A."/>
            <person name="Alvarez P."/>
            <person name="Butler J."/>
            <person name="Gnerre S."/>
            <person name="Grabherr M."/>
            <person name="Mauceli E."/>
            <person name="Brockman W."/>
            <person name="Kodira C."/>
            <person name="Alvarado L."/>
            <person name="Zeng Q."/>
            <person name="Crawford M."/>
            <person name="Antoine C."/>
            <person name="Devon K."/>
            <person name="Galgiani J."/>
            <person name="Orsborn K."/>
            <person name="Lewis M.L."/>
            <person name="Nusbaum C."/>
            <person name="Galagan J."/>
            <person name="Birren B."/>
        </authorList>
    </citation>
    <scope>NUCLEOTIDE SEQUENCE [LARGE SCALE GENOMIC DNA]</scope>
    <source>
        <strain evidence="1 2">RMSCC 3488</strain>
    </source>
</reference>
<dbReference type="VEuPathDB" id="FungiDB:CPAG_07467"/>
<protein>
    <submittedName>
        <fullName evidence="1">Uncharacterized protein</fullName>
    </submittedName>
</protein>
<dbReference type="AlphaFoldDB" id="A0A0J6FNZ9"/>
<name>A0A0J6FNZ9_COCPO</name>
<sequence>MTVNDAAATVERPKQDHALRMSQRWKVKLTPQFTCSAAVVSVAQKDALVENLNCLADTVLAGHHNACSTDWEHSSGIEAVPLDVCSKQIWDGYAREERFKM</sequence>
<proteinExistence type="predicted"/>
<accession>A0A0J6FNZ9</accession>
<reference evidence="2" key="3">
    <citation type="journal article" date="2010" name="Genome Res.">
        <title>Population genomic sequencing of Coccidioides fungi reveals recent hybridization and transposon control.</title>
        <authorList>
            <person name="Neafsey D.E."/>
            <person name="Barker B.M."/>
            <person name="Sharpton T.J."/>
            <person name="Stajich J.E."/>
            <person name="Park D.J."/>
            <person name="Whiston E."/>
            <person name="Hung C.-Y."/>
            <person name="McMahan C."/>
            <person name="White J."/>
            <person name="Sykes S."/>
            <person name="Heiman D."/>
            <person name="Young S."/>
            <person name="Zeng Q."/>
            <person name="Abouelleil A."/>
            <person name="Aftuck L."/>
            <person name="Bessette D."/>
            <person name="Brown A."/>
            <person name="FitzGerald M."/>
            <person name="Lui A."/>
            <person name="Macdonald J.P."/>
            <person name="Priest M."/>
            <person name="Orbach M.J."/>
            <person name="Galgiani J.N."/>
            <person name="Kirkland T.N."/>
            <person name="Cole G.T."/>
            <person name="Birren B.W."/>
            <person name="Henn M.R."/>
            <person name="Taylor J.W."/>
            <person name="Rounsley S.D."/>
        </authorList>
    </citation>
    <scope>NUCLEOTIDE SEQUENCE [LARGE SCALE GENOMIC DNA]</scope>
    <source>
        <strain evidence="2">RMSCC 3488</strain>
    </source>
</reference>